<comment type="caution">
    <text evidence="2">The sequence shown here is derived from an EMBL/GenBank/DDBJ whole genome shotgun (WGS) entry which is preliminary data.</text>
</comment>
<sequence>MGDRILFKLWGTGYFLKMMSVFGFSLTILVMGDRILFDVDYRQDAVERLNHPGLRLNTIWDGSLPKLKVSGPGLELQSIPNNWYFKN</sequence>
<proteinExistence type="predicted"/>
<dbReference type="STRING" id="313628.LNTAR_19992"/>
<dbReference type="EMBL" id="ABCK01000017">
    <property type="protein sequence ID" value="EDM26388.1"/>
    <property type="molecule type" value="Genomic_DNA"/>
</dbReference>
<evidence type="ECO:0000313" key="2">
    <source>
        <dbReference type="EMBL" id="EDM26388.1"/>
    </source>
</evidence>
<evidence type="ECO:0000256" key="1">
    <source>
        <dbReference type="SAM" id="Phobius"/>
    </source>
</evidence>
<evidence type="ECO:0000313" key="3">
    <source>
        <dbReference type="Proteomes" id="UP000004947"/>
    </source>
</evidence>
<keyword evidence="3" id="KW-1185">Reference proteome</keyword>
<keyword evidence="1" id="KW-1133">Transmembrane helix</keyword>
<keyword evidence="1" id="KW-0812">Transmembrane</keyword>
<reference evidence="2 3" key="1">
    <citation type="journal article" date="2010" name="J. Bacteriol.">
        <title>Genome sequence of Lentisphaera araneosa HTCC2155T, the type species of the order Lentisphaerales in the phylum Lentisphaerae.</title>
        <authorList>
            <person name="Thrash J.C."/>
            <person name="Cho J.C."/>
            <person name="Vergin K.L."/>
            <person name="Morris R.M."/>
            <person name="Giovannoni S.J."/>
        </authorList>
    </citation>
    <scope>NUCLEOTIDE SEQUENCE [LARGE SCALE GENOMIC DNA]</scope>
    <source>
        <strain evidence="2 3">HTCC2155</strain>
    </source>
</reference>
<dbReference type="AlphaFoldDB" id="A6DPU3"/>
<name>A6DPU3_9BACT</name>
<dbReference type="Proteomes" id="UP000004947">
    <property type="component" value="Unassembled WGS sequence"/>
</dbReference>
<accession>A6DPU3</accession>
<organism evidence="2 3">
    <name type="scientific">Lentisphaera araneosa HTCC2155</name>
    <dbReference type="NCBI Taxonomy" id="313628"/>
    <lineage>
        <taxon>Bacteria</taxon>
        <taxon>Pseudomonadati</taxon>
        <taxon>Lentisphaerota</taxon>
        <taxon>Lentisphaeria</taxon>
        <taxon>Lentisphaerales</taxon>
        <taxon>Lentisphaeraceae</taxon>
        <taxon>Lentisphaera</taxon>
    </lineage>
</organism>
<keyword evidence="1" id="KW-0472">Membrane</keyword>
<protein>
    <submittedName>
        <fullName evidence="2">Uncharacterized protein</fullName>
    </submittedName>
</protein>
<feature type="transmembrane region" description="Helical" evidence="1">
    <location>
        <begin position="12"/>
        <end position="32"/>
    </location>
</feature>
<gene>
    <name evidence="2" type="ORF">LNTAR_19992</name>
</gene>